<sequence length="409" mass="44458">MKQWRATAAAVLAIIASASGALGEDKVDVEVLHSWTSASESAAMRVLVDAINSSGGKWVDAAVSAGTREQAATNRIVGGNPPTTFMTSFGTVKSLSGQHLLRNVDQVAEKEKWRDVLPAEIVKWNAGDGHFYAVQTTIQSLNMMYYSREVLAKSGIKEIPTTWDGLFGMFDKVRAAGFIPLAQSGTPSFELNLFGTVLASVDGGKVYRQILAEKKSDAVHSAEFAKAVTIFRRLKSYTDAGAEGRNWNDTTALVVTNRAAMQFIGEYGRGEYVAAGKNSQTDYGCNVGLDNSVVVLGGDIFAFPETKDPKAMAAQDLVATTFLSKEVQTQFAVKRGSMPARTDLDPSKFDTCVQVGYKLAKQPENVVLSPYVYLDPQTLGELRDLITELWSNDTLEPQDFIDEFAAKFE</sequence>
<evidence type="ECO:0000256" key="6">
    <source>
        <dbReference type="ARBA" id="ARBA00022764"/>
    </source>
</evidence>
<gene>
    <name evidence="10" type="ORF">E0H31_31205</name>
</gene>
<name>A0A8G2MMQ6_RHILV</name>
<comment type="caution">
    <text evidence="10">The sequence shown here is derived from an EMBL/GenBank/DDBJ whole genome shotgun (WGS) entry which is preliminary data.</text>
</comment>
<dbReference type="Gene3D" id="3.40.190.10">
    <property type="entry name" value="Periplasmic binding protein-like II"/>
    <property type="match status" value="2"/>
</dbReference>
<evidence type="ECO:0000256" key="8">
    <source>
        <dbReference type="ARBA" id="ARBA00049753"/>
    </source>
</evidence>
<dbReference type="GO" id="GO:0042597">
    <property type="term" value="C:periplasmic space"/>
    <property type="evidence" value="ECO:0007669"/>
    <property type="project" value="UniProtKB-SubCell"/>
</dbReference>
<dbReference type="AlphaFoldDB" id="A0A8G2MMQ6"/>
<reference evidence="10 11" key="1">
    <citation type="submission" date="2019-02" db="EMBL/GenBank/DDBJ databases">
        <title>The competitiveness to form nodules shapes the capacities of Rhizobium leguminosarum sv viciae communities to promote symbiosis with specific hosts.</title>
        <authorList>
            <person name="Boivin S."/>
            <person name="Lepetit M."/>
        </authorList>
    </citation>
    <scope>NUCLEOTIDE SEQUENCE [LARGE SCALE GENOMIC DNA]</scope>
    <source>
        <strain evidence="10 11">SPF4F3</strain>
    </source>
</reference>
<proteinExistence type="inferred from homology"/>
<dbReference type="RefSeq" id="WP_018486459.1">
    <property type="nucleotide sequence ID" value="NZ_SJLU01000022.1"/>
</dbReference>
<accession>A0A8G2MMQ6</accession>
<evidence type="ECO:0000313" key="10">
    <source>
        <dbReference type="EMBL" id="TBX86651.1"/>
    </source>
</evidence>
<dbReference type="PANTHER" id="PTHR43649:SF28">
    <property type="entry name" value="BINDING PROTEIN COMPONENT OF ABC SUGAR TRANSPORTER-RELATED"/>
    <property type="match status" value="1"/>
</dbReference>
<dbReference type="EMBL" id="SJLU01000022">
    <property type="protein sequence ID" value="TBX86651.1"/>
    <property type="molecule type" value="Genomic_DNA"/>
</dbReference>
<dbReference type="Pfam" id="PF13416">
    <property type="entry name" value="SBP_bac_8"/>
    <property type="match status" value="1"/>
</dbReference>
<evidence type="ECO:0000256" key="5">
    <source>
        <dbReference type="ARBA" id="ARBA00022729"/>
    </source>
</evidence>
<feature type="signal peptide" evidence="9">
    <location>
        <begin position="1"/>
        <end position="23"/>
    </location>
</feature>
<dbReference type="PANTHER" id="PTHR43649">
    <property type="entry name" value="ARABINOSE-BINDING PROTEIN-RELATED"/>
    <property type="match status" value="1"/>
</dbReference>
<keyword evidence="4" id="KW-0762">Sugar transport</keyword>
<comment type="function">
    <text evidence="7">Part of a binding-protein-dependent transport system for a sugar.</text>
</comment>
<evidence type="ECO:0000313" key="11">
    <source>
        <dbReference type="Proteomes" id="UP000291866"/>
    </source>
</evidence>
<organism evidence="10 11">
    <name type="scientific">Rhizobium leguminosarum bv. viciae</name>
    <dbReference type="NCBI Taxonomy" id="387"/>
    <lineage>
        <taxon>Bacteria</taxon>
        <taxon>Pseudomonadati</taxon>
        <taxon>Pseudomonadota</taxon>
        <taxon>Alphaproteobacteria</taxon>
        <taxon>Hyphomicrobiales</taxon>
        <taxon>Rhizobiaceae</taxon>
        <taxon>Rhizobium/Agrobacterium group</taxon>
        <taxon>Rhizobium</taxon>
    </lineage>
</organism>
<evidence type="ECO:0000256" key="9">
    <source>
        <dbReference type="SAM" id="SignalP"/>
    </source>
</evidence>
<feature type="chain" id="PRO_5034319282" description="Probable sugar-binding periplasmic protein" evidence="9">
    <location>
        <begin position="24"/>
        <end position="409"/>
    </location>
</feature>
<evidence type="ECO:0000256" key="4">
    <source>
        <dbReference type="ARBA" id="ARBA00022597"/>
    </source>
</evidence>
<comment type="subcellular location">
    <subcellularLocation>
        <location evidence="1">Periplasm</location>
    </subcellularLocation>
</comment>
<dbReference type="SUPFAM" id="SSF53850">
    <property type="entry name" value="Periplasmic binding protein-like II"/>
    <property type="match status" value="1"/>
</dbReference>
<dbReference type="InterPro" id="IPR006059">
    <property type="entry name" value="SBP"/>
</dbReference>
<evidence type="ECO:0000256" key="3">
    <source>
        <dbReference type="ARBA" id="ARBA00022448"/>
    </source>
</evidence>
<evidence type="ECO:0000256" key="1">
    <source>
        <dbReference type="ARBA" id="ARBA00004418"/>
    </source>
</evidence>
<evidence type="ECO:0000256" key="7">
    <source>
        <dbReference type="ARBA" id="ARBA00049629"/>
    </source>
</evidence>
<comment type="similarity">
    <text evidence="2">Belongs to the bacterial solute-binding protein 1 family.</text>
</comment>
<keyword evidence="5 9" id="KW-0732">Signal</keyword>
<dbReference type="InterPro" id="IPR050490">
    <property type="entry name" value="Bact_solute-bd_prot1"/>
</dbReference>
<evidence type="ECO:0000256" key="2">
    <source>
        <dbReference type="ARBA" id="ARBA00008520"/>
    </source>
</evidence>
<keyword evidence="6" id="KW-0574">Periplasm</keyword>
<dbReference type="Proteomes" id="UP000291866">
    <property type="component" value="Unassembled WGS sequence"/>
</dbReference>
<protein>
    <recommendedName>
        <fullName evidence="8">Probable sugar-binding periplasmic protein</fullName>
    </recommendedName>
</protein>
<keyword evidence="3" id="KW-0813">Transport</keyword>